<dbReference type="PANTHER" id="PTHR24363:SF0">
    <property type="entry name" value="SERINE_THREONINE KINASE LIKE DOMAIN CONTAINING 1"/>
    <property type="match status" value="1"/>
</dbReference>
<dbReference type="AlphaFoldDB" id="A0A2T1DL15"/>
<keyword evidence="6" id="KW-0067">ATP-binding</keyword>
<sequence length="477" mass="53613">MFSSDALIMSYCINPDCLDRQNPDGLQVCQACGTSLQIQGRYQLIRPLRPLDKAYPSEVFEVCDRGQIKVLKSLHVTAPKLVDLFIQEASILTNLSHPGIPKTDPDSYFTLSLSHGKKLYCLIMEYIKGQNLEQWMQENEFQSMSQDFALQWLKQLALTLDYIHQHNLFHRDIKPSNIIYQPNGNLVLIDFGTARKVTATVVDRRGVTIVYSDGYTAPEQLQGRSVPQSDFFALGRTFVYLLTGKPPESLSADLKTGQLHWRSAAPHISNSFADLIDRLIHPSPEKRLCTTQDLLRGIEFILLESIRHQRKTIIPFSLAKIAALPNFRLWALSGLVVGGGLWWQHQLIRFNPSPALLSLTNPAAQTSEALVHIRWFFGQATEDGEIYLNICDRPESNVNPEGGCAKANRVNSKVTKAGATGMITKNLEANQPYRVCLVADGLPGKKGRWLNCRVVTALNGARFDFHSQELKFARVRP</sequence>
<name>A0A2T1DL15_9CYAN</name>
<dbReference type="PROSITE" id="PS00108">
    <property type="entry name" value="PROTEIN_KINASE_ST"/>
    <property type="match status" value="1"/>
</dbReference>
<reference evidence="10 11" key="1">
    <citation type="submission" date="2018-02" db="EMBL/GenBank/DDBJ databases">
        <authorList>
            <person name="Cohen D.B."/>
            <person name="Kent A.D."/>
        </authorList>
    </citation>
    <scope>NUCLEOTIDE SEQUENCE [LARGE SCALE GENOMIC DNA]</scope>
    <source>
        <strain evidence="10 11">ULC007</strain>
    </source>
</reference>
<evidence type="ECO:0000256" key="2">
    <source>
        <dbReference type="ARBA" id="ARBA00022527"/>
    </source>
</evidence>
<keyword evidence="11" id="KW-1185">Reference proteome</keyword>
<evidence type="ECO:0000313" key="10">
    <source>
        <dbReference type="EMBL" id="PSB21198.1"/>
    </source>
</evidence>
<feature type="domain" description="Protein kinase" evidence="9">
    <location>
        <begin position="45"/>
        <end position="301"/>
    </location>
</feature>
<evidence type="ECO:0000259" key="9">
    <source>
        <dbReference type="PROSITE" id="PS50011"/>
    </source>
</evidence>
<dbReference type="InterPro" id="IPR011009">
    <property type="entry name" value="Kinase-like_dom_sf"/>
</dbReference>
<keyword evidence="5 10" id="KW-0418">Kinase</keyword>
<dbReference type="InterPro" id="IPR008271">
    <property type="entry name" value="Ser/Thr_kinase_AS"/>
</dbReference>
<evidence type="ECO:0000256" key="8">
    <source>
        <dbReference type="ARBA" id="ARBA00048679"/>
    </source>
</evidence>
<comment type="catalytic activity">
    <reaction evidence="8">
        <text>L-seryl-[protein] + ATP = O-phospho-L-seryl-[protein] + ADP + H(+)</text>
        <dbReference type="Rhea" id="RHEA:17989"/>
        <dbReference type="Rhea" id="RHEA-COMP:9863"/>
        <dbReference type="Rhea" id="RHEA-COMP:11604"/>
        <dbReference type="ChEBI" id="CHEBI:15378"/>
        <dbReference type="ChEBI" id="CHEBI:29999"/>
        <dbReference type="ChEBI" id="CHEBI:30616"/>
        <dbReference type="ChEBI" id="CHEBI:83421"/>
        <dbReference type="ChEBI" id="CHEBI:456216"/>
        <dbReference type="EC" id="2.7.11.1"/>
    </reaction>
</comment>
<evidence type="ECO:0000256" key="1">
    <source>
        <dbReference type="ARBA" id="ARBA00012513"/>
    </source>
</evidence>
<comment type="catalytic activity">
    <reaction evidence="7">
        <text>L-threonyl-[protein] + ATP = O-phospho-L-threonyl-[protein] + ADP + H(+)</text>
        <dbReference type="Rhea" id="RHEA:46608"/>
        <dbReference type="Rhea" id="RHEA-COMP:11060"/>
        <dbReference type="Rhea" id="RHEA-COMP:11605"/>
        <dbReference type="ChEBI" id="CHEBI:15378"/>
        <dbReference type="ChEBI" id="CHEBI:30013"/>
        <dbReference type="ChEBI" id="CHEBI:30616"/>
        <dbReference type="ChEBI" id="CHEBI:61977"/>
        <dbReference type="ChEBI" id="CHEBI:456216"/>
        <dbReference type="EC" id="2.7.11.1"/>
    </reaction>
</comment>
<evidence type="ECO:0000256" key="3">
    <source>
        <dbReference type="ARBA" id="ARBA00022679"/>
    </source>
</evidence>
<comment type="caution">
    <text evidence="10">The sequence shown here is derived from an EMBL/GenBank/DDBJ whole genome shotgun (WGS) entry which is preliminary data.</text>
</comment>
<evidence type="ECO:0000256" key="7">
    <source>
        <dbReference type="ARBA" id="ARBA00047899"/>
    </source>
</evidence>
<dbReference type="EMBL" id="PVWG01000003">
    <property type="protein sequence ID" value="PSB21198.1"/>
    <property type="molecule type" value="Genomic_DNA"/>
</dbReference>
<dbReference type="NCBIfam" id="NF045510">
    <property type="entry name" value="4Cys_prefix_kin"/>
    <property type="match status" value="1"/>
</dbReference>
<evidence type="ECO:0000313" key="11">
    <source>
        <dbReference type="Proteomes" id="UP000238634"/>
    </source>
</evidence>
<dbReference type="EC" id="2.7.11.1" evidence="1"/>
<dbReference type="STRING" id="1920490.GCA_001895925_02201"/>
<evidence type="ECO:0000256" key="4">
    <source>
        <dbReference type="ARBA" id="ARBA00022741"/>
    </source>
</evidence>
<dbReference type="GO" id="GO:0004674">
    <property type="term" value="F:protein serine/threonine kinase activity"/>
    <property type="evidence" value="ECO:0007669"/>
    <property type="project" value="UniProtKB-KW"/>
</dbReference>
<dbReference type="GO" id="GO:0005524">
    <property type="term" value="F:ATP binding"/>
    <property type="evidence" value="ECO:0007669"/>
    <property type="project" value="UniProtKB-KW"/>
</dbReference>
<evidence type="ECO:0000256" key="5">
    <source>
        <dbReference type="ARBA" id="ARBA00022777"/>
    </source>
</evidence>
<dbReference type="PROSITE" id="PS50011">
    <property type="entry name" value="PROTEIN_KINASE_DOM"/>
    <property type="match status" value="1"/>
</dbReference>
<keyword evidence="4" id="KW-0547">Nucleotide-binding</keyword>
<keyword evidence="3" id="KW-0808">Transferase</keyword>
<dbReference type="CDD" id="cd14014">
    <property type="entry name" value="STKc_PknB_like"/>
    <property type="match status" value="1"/>
</dbReference>
<protein>
    <recommendedName>
        <fullName evidence="1">non-specific serine/threonine protein kinase</fullName>
        <ecNumber evidence="1">2.7.11.1</ecNumber>
    </recommendedName>
</protein>
<keyword evidence="2 10" id="KW-0723">Serine/threonine-protein kinase</keyword>
<dbReference type="Gene3D" id="1.10.510.10">
    <property type="entry name" value="Transferase(Phosphotransferase) domain 1"/>
    <property type="match status" value="1"/>
</dbReference>
<accession>A0A2T1DL15</accession>
<dbReference type="Pfam" id="PF00069">
    <property type="entry name" value="Pkinase"/>
    <property type="match status" value="1"/>
</dbReference>
<evidence type="ECO:0000256" key="6">
    <source>
        <dbReference type="ARBA" id="ARBA00022840"/>
    </source>
</evidence>
<gene>
    <name evidence="10" type="ORF">C7B65_04495</name>
</gene>
<dbReference type="Proteomes" id="UP000238634">
    <property type="component" value="Unassembled WGS sequence"/>
</dbReference>
<dbReference type="SMART" id="SM00220">
    <property type="entry name" value="S_TKc"/>
    <property type="match status" value="1"/>
</dbReference>
<proteinExistence type="predicted"/>
<dbReference type="OrthoDB" id="428645at2"/>
<organism evidence="10 11">
    <name type="scientific">Phormidesmis priestleyi ULC007</name>
    <dbReference type="NCBI Taxonomy" id="1920490"/>
    <lineage>
        <taxon>Bacteria</taxon>
        <taxon>Bacillati</taxon>
        <taxon>Cyanobacteriota</taxon>
        <taxon>Cyanophyceae</taxon>
        <taxon>Leptolyngbyales</taxon>
        <taxon>Leptolyngbyaceae</taxon>
        <taxon>Phormidesmis</taxon>
    </lineage>
</organism>
<reference evidence="10 11" key="2">
    <citation type="submission" date="2018-03" db="EMBL/GenBank/DDBJ databases">
        <title>The ancient ancestry and fast evolution of plastids.</title>
        <authorList>
            <person name="Moore K.R."/>
            <person name="Magnabosco C."/>
            <person name="Momper L."/>
            <person name="Gold D.A."/>
            <person name="Bosak T."/>
            <person name="Fournier G.P."/>
        </authorList>
    </citation>
    <scope>NUCLEOTIDE SEQUENCE [LARGE SCALE GENOMIC DNA]</scope>
    <source>
        <strain evidence="10 11">ULC007</strain>
    </source>
</reference>
<dbReference type="SUPFAM" id="SSF56112">
    <property type="entry name" value="Protein kinase-like (PK-like)"/>
    <property type="match status" value="1"/>
</dbReference>
<dbReference type="PANTHER" id="PTHR24363">
    <property type="entry name" value="SERINE/THREONINE PROTEIN KINASE"/>
    <property type="match status" value="1"/>
</dbReference>
<dbReference type="InterPro" id="IPR000719">
    <property type="entry name" value="Prot_kinase_dom"/>
</dbReference>